<dbReference type="GO" id="GO:0005524">
    <property type="term" value="F:ATP binding"/>
    <property type="evidence" value="ECO:0007669"/>
    <property type="project" value="UniProtKB-UniRule"/>
</dbReference>
<keyword evidence="7" id="KW-0808">Transferase</keyword>
<dbReference type="OrthoDB" id="5979581at2759"/>
<dbReference type="InParanoid" id="A2EJF6"/>
<evidence type="ECO:0000256" key="1">
    <source>
        <dbReference type="ARBA" id="ARBA00012513"/>
    </source>
</evidence>
<proteinExistence type="inferred from homology"/>
<dbReference type="InterPro" id="IPR000719">
    <property type="entry name" value="Prot_kinase_dom"/>
</dbReference>
<dbReference type="GO" id="GO:0005737">
    <property type="term" value="C:cytoplasm"/>
    <property type="evidence" value="ECO:0000318"/>
    <property type="project" value="GO_Central"/>
</dbReference>
<comment type="similarity">
    <text evidence="5">Belongs to the protein kinase superfamily.</text>
</comment>
<dbReference type="eggNOG" id="KOG1164">
    <property type="taxonomic scope" value="Eukaryota"/>
</dbReference>
<dbReference type="EC" id="2.7.11.1" evidence="1"/>
<sequence length="332" mass="38306">MSEKPPRVVLKEGTTVGNFTIGKQIGHGGYGDVYIVTHNKSNKMFAFKAEILQKKRPTLQHEVKVLRKLSSPEYPTVLATGGTDQFKWFVMDLYGKSLSQLRRLLPGRKFPMMFVVPIAHETFRLLKKLHQKGYIHRDVKPSNFVYRRIKNTQPIVLIDFGFAKKHIDPSTGKPFPVNNGIGFVGTTMYASDNALKGCDLGRCDDLMSWFYMIVEFVQGKLPWACGGQRSDVVRLRQRVTQSEILLNMPSQLKNIYNYLQELKYEDDPDYDRIERQLRDAADKYNTKNDDILWNAFDEYLFGTGKFEEEEDDEEEDDYSLTLSALDEGCRIN</sequence>
<evidence type="ECO:0000256" key="2">
    <source>
        <dbReference type="ARBA" id="ARBA00022741"/>
    </source>
</evidence>
<dbReference type="Pfam" id="PF00069">
    <property type="entry name" value="Pkinase"/>
    <property type="match status" value="1"/>
</dbReference>
<evidence type="ECO:0000313" key="7">
    <source>
        <dbReference type="EMBL" id="EAY07213.1"/>
    </source>
</evidence>
<dbReference type="FunFam" id="1.10.510.10:FF:002896">
    <property type="entry name" value="CK1 family protein kinase"/>
    <property type="match status" value="1"/>
</dbReference>
<evidence type="ECO:0000256" key="3">
    <source>
        <dbReference type="ARBA" id="ARBA00022840"/>
    </source>
</evidence>
<protein>
    <recommendedName>
        <fullName evidence="1">non-specific serine/threonine protein kinase</fullName>
        <ecNumber evidence="1">2.7.11.1</ecNumber>
    </recommendedName>
</protein>
<organism evidence="7 8">
    <name type="scientific">Trichomonas vaginalis (strain ATCC PRA-98 / G3)</name>
    <dbReference type="NCBI Taxonomy" id="412133"/>
    <lineage>
        <taxon>Eukaryota</taxon>
        <taxon>Metamonada</taxon>
        <taxon>Parabasalia</taxon>
        <taxon>Trichomonadida</taxon>
        <taxon>Trichomonadidae</taxon>
        <taxon>Trichomonas</taxon>
    </lineage>
</organism>
<dbReference type="GO" id="GO:0007165">
    <property type="term" value="P:signal transduction"/>
    <property type="evidence" value="ECO:0000318"/>
    <property type="project" value="GO_Central"/>
</dbReference>
<keyword evidence="8" id="KW-1185">Reference proteome</keyword>
<dbReference type="KEGG" id="tva:4765100"/>
<dbReference type="PROSITE" id="PS00107">
    <property type="entry name" value="PROTEIN_KINASE_ATP"/>
    <property type="match status" value="1"/>
</dbReference>
<keyword evidence="3 4" id="KW-0067">ATP-binding</keyword>
<dbReference type="RefSeq" id="XP_001319436.1">
    <property type="nucleotide sequence ID" value="XM_001319401.1"/>
</dbReference>
<evidence type="ECO:0000256" key="5">
    <source>
        <dbReference type="RuleBase" id="RU000304"/>
    </source>
</evidence>
<dbReference type="PROSITE" id="PS50011">
    <property type="entry name" value="PROTEIN_KINASE_DOM"/>
    <property type="match status" value="1"/>
</dbReference>
<dbReference type="InterPro" id="IPR008271">
    <property type="entry name" value="Ser/Thr_kinase_AS"/>
</dbReference>
<reference evidence="7" key="1">
    <citation type="submission" date="2006-10" db="EMBL/GenBank/DDBJ databases">
        <authorList>
            <person name="Amadeo P."/>
            <person name="Zhao Q."/>
            <person name="Wortman J."/>
            <person name="Fraser-Liggett C."/>
            <person name="Carlton J."/>
        </authorList>
    </citation>
    <scope>NUCLEOTIDE SEQUENCE</scope>
    <source>
        <strain evidence="7">G3</strain>
    </source>
</reference>
<accession>A2EJF6</accession>
<dbReference type="SUPFAM" id="SSF56112">
    <property type="entry name" value="Protein kinase-like (PK-like)"/>
    <property type="match status" value="1"/>
</dbReference>
<feature type="domain" description="Protein kinase" evidence="6">
    <location>
        <begin position="19"/>
        <end position="285"/>
    </location>
</feature>
<dbReference type="Gene3D" id="1.10.510.10">
    <property type="entry name" value="Transferase(Phosphotransferase) domain 1"/>
    <property type="match status" value="1"/>
</dbReference>
<dbReference type="InterPro" id="IPR050235">
    <property type="entry name" value="CK1_Ser-Thr_kinase"/>
</dbReference>
<dbReference type="SMR" id="A2EJF6"/>
<keyword evidence="2 4" id="KW-0547">Nucleotide-binding</keyword>
<keyword evidence="5" id="KW-0723">Serine/threonine-protein kinase</keyword>
<dbReference type="InterPro" id="IPR017441">
    <property type="entry name" value="Protein_kinase_ATP_BS"/>
</dbReference>
<dbReference type="GO" id="GO:0004674">
    <property type="term" value="F:protein serine/threonine kinase activity"/>
    <property type="evidence" value="ECO:0000318"/>
    <property type="project" value="GO_Central"/>
</dbReference>
<dbReference type="SMART" id="SM00220">
    <property type="entry name" value="S_TKc"/>
    <property type="match status" value="1"/>
</dbReference>
<dbReference type="PANTHER" id="PTHR11909">
    <property type="entry name" value="CASEIN KINASE-RELATED"/>
    <property type="match status" value="1"/>
</dbReference>
<dbReference type="AlphaFoldDB" id="A2EJF6"/>
<dbReference type="OMA" id="AIHIIHI"/>
<dbReference type="InterPro" id="IPR011009">
    <property type="entry name" value="Kinase-like_dom_sf"/>
</dbReference>
<evidence type="ECO:0000313" key="8">
    <source>
        <dbReference type="Proteomes" id="UP000001542"/>
    </source>
</evidence>
<keyword evidence="7" id="KW-0418">Kinase</keyword>
<feature type="binding site" evidence="4">
    <location>
        <position position="48"/>
    </location>
    <ligand>
        <name>ATP</name>
        <dbReference type="ChEBI" id="CHEBI:30616"/>
    </ligand>
</feature>
<name>A2EJF6_TRIV3</name>
<dbReference type="VEuPathDB" id="TrichDB:TVAGG3_0389640"/>
<dbReference type="STRING" id="5722.A2EJF6"/>
<dbReference type="GO" id="GO:0005634">
    <property type="term" value="C:nucleus"/>
    <property type="evidence" value="ECO:0000318"/>
    <property type="project" value="GO_Central"/>
</dbReference>
<reference evidence="7" key="2">
    <citation type="journal article" date="2007" name="Science">
        <title>Draft genome sequence of the sexually transmitted pathogen Trichomonas vaginalis.</title>
        <authorList>
            <person name="Carlton J.M."/>
            <person name="Hirt R.P."/>
            <person name="Silva J.C."/>
            <person name="Delcher A.L."/>
            <person name="Schatz M."/>
            <person name="Zhao Q."/>
            <person name="Wortman J.R."/>
            <person name="Bidwell S.L."/>
            <person name="Alsmark U.C.M."/>
            <person name="Besteiro S."/>
            <person name="Sicheritz-Ponten T."/>
            <person name="Noel C.J."/>
            <person name="Dacks J.B."/>
            <person name="Foster P.G."/>
            <person name="Simillion C."/>
            <person name="Van de Peer Y."/>
            <person name="Miranda-Saavedra D."/>
            <person name="Barton G.J."/>
            <person name="Westrop G.D."/>
            <person name="Mueller S."/>
            <person name="Dessi D."/>
            <person name="Fiori P.L."/>
            <person name="Ren Q."/>
            <person name="Paulsen I."/>
            <person name="Zhang H."/>
            <person name="Bastida-Corcuera F.D."/>
            <person name="Simoes-Barbosa A."/>
            <person name="Brown M.T."/>
            <person name="Hayes R.D."/>
            <person name="Mukherjee M."/>
            <person name="Okumura C.Y."/>
            <person name="Schneider R."/>
            <person name="Smith A.J."/>
            <person name="Vanacova S."/>
            <person name="Villalvazo M."/>
            <person name="Haas B.J."/>
            <person name="Pertea M."/>
            <person name="Feldblyum T.V."/>
            <person name="Utterback T.R."/>
            <person name="Shu C.L."/>
            <person name="Osoegawa K."/>
            <person name="de Jong P.J."/>
            <person name="Hrdy I."/>
            <person name="Horvathova L."/>
            <person name="Zubacova Z."/>
            <person name="Dolezal P."/>
            <person name="Malik S.B."/>
            <person name="Logsdon J.M. Jr."/>
            <person name="Henze K."/>
            <person name="Gupta A."/>
            <person name="Wang C.C."/>
            <person name="Dunne R.L."/>
            <person name="Upcroft J.A."/>
            <person name="Upcroft P."/>
            <person name="White O."/>
            <person name="Salzberg S.L."/>
            <person name="Tang P."/>
            <person name="Chiu C.-H."/>
            <person name="Lee Y.-S."/>
            <person name="Embley T.M."/>
            <person name="Coombs G.H."/>
            <person name="Mottram J.C."/>
            <person name="Tachezy J."/>
            <person name="Fraser-Liggett C.M."/>
            <person name="Johnson P.J."/>
        </authorList>
    </citation>
    <scope>NUCLEOTIDE SEQUENCE [LARGE SCALE GENOMIC DNA]</scope>
    <source>
        <strain evidence="7">G3</strain>
    </source>
</reference>
<dbReference type="VEuPathDB" id="TrichDB:TVAG_050280"/>
<dbReference type="Proteomes" id="UP000001542">
    <property type="component" value="Unassembled WGS sequence"/>
</dbReference>
<dbReference type="EMBL" id="DS113405">
    <property type="protein sequence ID" value="EAY07213.1"/>
    <property type="molecule type" value="Genomic_DNA"/>
</dbReference>
<evidence type="ECO:0000256" key="4">
    <source>
        <dbReference type="PROSITE-ProRule" id="PRU10141"/>
    </source>
</evidence>
<gene>
    <name evidence="7" type="ORF">TVAG_050280</name>
</gene>
<evidence type="ECO:0000259" key="6">
    <source>
        <dbReference type="PROSITE" id="PS50011"/>
    </source>
</evidence>
<dbReference type="PROSITE" id="PS00108">
    <property type="entry name" value="PROTEIN_KINASE_ST"/>
    <property type="match status" value="1"/>
</dbReference>